<proteinExistence type="predicted"/>
<feature type="transmembrane region" description="Helical" evidence="5">
    <location>
        <begin position="25"/>
        <end position="42"/>
    </location>
</feature>
<dbReference type="Proteomes" id="UP000470771">
    <property type="component" value="Unassembled WGS sequence"/>
</dbReference>
<keyword evidence="3 5" id="KW-1133">Transmembrane helix</keyword>
<comment type="caution">
    <text evidence="6">The sequence shown here is derived from an EMBL/GenBank/DDBJ whole genome shotgun (WGS) entry which is preliminary data.</text>
</comment>
<keyword evidence="7" id="KW-1185">Reference proteome</keyword>
<dbReference type="EMBL" id="WWNE01000018">
    <property type="protein sequence ID" value="NBG67460.1"/>
    <property type="molecule type" value="Genomic_DNA"/>
</dbReference>
<evidence type="ECO:0000313" key="7">
    <source>
        <dbReference type="Proteomes" id="UP000470771"/>
    </source>
</evidence>
<evidence type="ECO:0000256" key="5">
    <source>
        <dbReference type="SAM" id="Phobius"/>
    </source>
</evidence>
<evidence type="ECO:0000256" key="4">
    <source>
        <dbReference type="ARBA" id="ARBA00023136"/>
    </source>
</evidence>
<feature type="transmembrane region" description="Helical" evidence="5">
    <location>
        <begin position="49"/>
        <end position="68"/>
    </location>
</feature>
<accession>A0A6N9NQ91</accession>
<name>A0A6N9NQ91_9FLAO</name>
<keyword evidence="4 5" id="KW-0472">Membrane</keyword>
<comment type="subcellular location">
    <subcellularLocation>
        <location evidence="1">Membrane</location>
        <topology evidence="1">Multi-pass membrane protein</topology>
    </subcellularLocation>
</comment>
<reference evidence="6 7" key="1">
    <citation type="submission" date="2019-12" db="EMBL/GenBank/DDBJ databases">
        <authorList>
            <person name="Zhao J."/>
        </authorList>
    </citation>
    <scope>NUCLEOTIDE SEQUENCE [LARGE SCALE GENOMIC DNA]</scope>
    <source>
        <strain evidence="6 7">S-15</strain>
    </source>
</reference>
<evidence type="ECO:0000256" key="3">
    <source>
        <dbReference type="ARBA" id="ARBA00022989"/>
    </source>
</evidence>
<evidence type="ECO:0000256" key="2">
    <source>
        <dbReference type="ARBA" id="ARBA00022692"/>
    </source>
</evidence>
<dbReference type="RefSeq" id="WP_160634443.1">
    <property type="nucleotide sequence ID" value="NZ_WWNE01000018.1"/>
</dbReference>
<gene>
    <name evidence="6" type="ORF">GQN54_15135</name>
</gene>
<evidence type="ECO:0000313" key="6">
    <source>
        <dbReference type="EMBL" id="NBG67460.1"/>
    </source>
</evidence>
<dbReference type="AlphaFoldDB" id="A0A6N9NQ91"/>
<keyword evidence="2 5" id="KW-0812">Transmembrane</keyword>
<dbReference type="InterPro" id="IPR032808">
    <property type="entry name" value="DoxX"/>
</dbReference>
<dbReference type="GO" id="GO:0016020">
    <property type="term" value="C:membrane"/>
    <property type="evidence" value="ECO:0007669"/>
    <property type="project" value="UniProtKB-SubCell"/>
</dbReference>
<protein>
    <submittedName>
        <fullName evidence="6">DoxX family protein</fullName>
    </submittedName>
</protein>
<dbReference type="Pfam" id="PF13564">
    <property type="entry name" value="DoxX_2"/>
    <property type="match status" value="1"/>
</dbReference>
<organism evidence="6 7">
    <name type="scientific">Acidiluteibacter ferrifornacis</name>
    <dbReference type="NCBI Taxonomy" id="2692424"/>
    <lineage>
        <taxon>Bacteria</taxon>
        <taxon>Pseudomonadati</taxon>
        <taxon>Bacteroidota</taxon>
        <taxon>Flavobacteriia</taxon>
        <taxon>Flavobacteriales</taxon>
        <taxon>Cryomorphaceae</taxon>
        <taxon>Acidiluteibacter</taxon>
    </lineage>
</organism>
<sequence length="77" mass="8198">MADLLGALGLILLAALRIQPKLTTLAAYGGILLMLAGIVFHLSRGEANVIGLNFLLIALLSFVVWGRTKKVPIEVKS</sequence>
<evidence type="ECO:0000256" key="1">
    <source>
        <dbReference type="ARBA" id="ARBA00004141"/>
    </source>
</evidence>